<dbReference type="PRINTS" id="PR00781">
    <property type="entry name" value="LIPOSIGPTASE"/>
</dbReference>
<reference evidence="11" key="1">
    <citation type="submission" date="2021-06" db="EMBL/GenBank/DDBJ databases">
        <authorList>
            <person name="Arsene-Ploetze F."/>
        </authorList>
    </citation>
    <scope>NUCLEOTIDE SEQUENCE</scope>
    <source>
        <strain evidence="11">SBRY1</strain>
    </source>
</reference>
<evidence type="ECO:0000256" key="5">
    <source>
        <dbReference type="ARBA" id="ARBA00022750"/>
    </source>
</evidence>
<dbReference type="PANTHER" id="PTHR33695:SF1">
    <property type="entry name" value="LIPOPROTEIN SIGNAL PEPTIDASE"/>
    <property type="match status" value="1"/>
</dbReference>
<dbReference type="RefSeq" id="WP_205046076.1">
    <property type="nucleotide sequence ID" value="NZ_CAJVAX010000018.1"/>
</dbReference>
<evidence type="ECO:0000256" key="4">
    <source>
        <dbReference type="ARBA" id="ARBA00022692"/>
    </source>
</evidence>
<comment type="function">
    <text evidence="9">This protein specifically catalyzes the removal of signal peptides from prolipoproteins.</text>
</comment>
<keyword evidence="3 9" id="KW-0645">Protease</keyword>
<sequence length="196" mass="20021">MRMPVWMRVRVPVRGSLRGPARGGGVAQRVLWITAAAGLALDQVTKAVAAVAVEGHPPSHVLGGHVTFTAYRNSGAAGSFAPRATLVFTVLAIGVLAFIARTSPTVRTKGWALGLGLIFGGAGGNLADRIFRTPGFGRGAVLDFIQVGHGGIFNLSDQCVMAGVVTVMIQLLRGVPLSAAQPPAEPAAAPCGGPPL</sequence>
<dbReference type="Pfam" id="PF01252">
    <property type="entry name" value="Peptidase_A8"/>
    <property type="match status" value="1"/>
</dbReference>
<dbReference type="GO" id="GO:0004190">
    <property type="term" value="F:aspartic-type endopeptidase activity"/>
    <property type="evidence" value="ECO:0007669"/>
    <property type="project" value="UniProtKB-UniRule"/>
</dbReference>
<gene>
    <name evidence="9" type="primary">lspA</name>
    <name evidence="11" type="ORF">SBRY_40676</name>
</gene>
<keyword evidence="12" id="KW-1185">Reference proteome</keyword>
<accession>A0A9W4H3F1</accession>
<evidence type="ECO:0000256" key="1">
    <source>
        <dbReference type="ARBA" id="ARBA00006139"/>
    </source>
</evidence>
<dbReference type="GO" id="GO:0006508">
    <property type="term" value="P:proteolysis"/>
    <property type="evidence" value="ECO:0007669"/>
    <property type="project" value="UniProtKB-KW"/>
</dbReference>
<keyword evidence="4 9" id="KW-0812">Transmembrane</keyword>
<keyword evidence="11" id="KW-0449">Lipoprotein</keyword>
<feature type="active site" evidence="9">
    <location>
        <position position="143"/>
    </location>
</feature>
<dbReference type="Proteomes" id="UP001153328">
    <property type="component" value="Unassembled WGS sequence"/>
</dbReference>
<feature type="active site" evidence="9">
    <location>
        <position position="157"/>
    </location>
</feature>
<feature type="transmembrane region" description="Helical" evidence="9">
    <location>
        <begin position="80"/>
        <end position="100"/>
    </location>
</feature>
<dbReference type="PANTHER" id="PTHR33695">
    <property type="entry name" value="LIPOPROTEIN SIGNAL PEPTIDASE"/>
    <property type="match status" value="1"/>
</dbReference>
<comment type="pathway">
    <text evidence="9">Protein modification; lipoprotein biosynthesis (signal peptide cleavage).</text>
</comment>
<dbReference type="HAMAP" id="MF_00161">
    <property type="entry name" value="LspA"/>
    <property type="match status" value="1"/>
</dbReference>
<organism evidence="11 12">
    <name type="scientific">Actinacidiphila bryophytorum</name>
    <dbReference type="NCBI Taxonomy" id="1436133"/>
    <lineage>
        <taxon>Bacteria</taxon>
        <taxon>Bacillati</taxon>
        <taxon>Actinomycetota</taxon>
        <taxon>Actinomycetes</taxon>
        <taxon>Kitasatosporales</taxon>
        <taxon>Streptomycetaceae</taxon>
        <taxon>Actinacidiphila</taxon>
    </lineage>
</organism>
<keyword evidence="2 9" id="KW-1003">Cell membrane</keyword>
<dbReference type="InterPro" id="IPR001872">
    <property type="entry name" value="Peptidase_A8"/>
</dbReference>
<evidence type="ECO:0000256" key="9">
    <source>
        <dbReference type="HAMAP-Rule" id="MF_00161"/>
    </source>
</evidence>
<evidence type="ECO:0000256" key="3">
    <source>
        <dbReference type="ARBA" id="ARBA00022670"/>
    </source>
</evidence>
<comment type="catalytic activity">
    <reaction evidence="9">
        <text>Release of signal peptides from bacterial membrane prolipoproteins. Hydrolyzes -Xaa-Yaa-Zaa-|-(S,diacylglyceryl)Cys-, in which Xaa is hydrophobic (preferably Leu), and Yaa (Ala or Ser) and Zaa (Gly or Ala) have small, neutral side chains.</text>
        <dbReference type="EC" id="3.4.23.36"/>
    </reaction>
</comment>
<name>A0A9W4H3F1_9ACTN</name>
<keyword evidence="8 9" id="KW-0472">Membrane</keyword>
<keyword evidence="7 9" id="KW-1133">Transmembrane helix</keyword>
<evidence type="ECO:0000256" key="7">
    <source>
        <dbReference type="ARBA" id="ARBA00022989"/>
    </source>
</evidence>
<evidence type="ECO:0000256" key="2">
    <source>
        <dbReference type="ARBA" id="ARBA00022475"/>
    </source>
</evidence>
<dbReference type="EMBL" id="CAJVAX010000018">
    <property type="protein sequence ID" value="CAG7647472.1"/>
    <property type="molecule type" value="Genomic_DNA"/>
</dbReference>
<evidence type="ECO:0000313" key="12">
    <source>
        <dbReference type="Proteomes" id="UP001153328"/>
    </source>
</evidence>
<comment type="subcellular location">
    <subcellularLocation>
        <location evidence="9">Cell membrane</location>
        <topology evidence="9">Multi-pass membrane protein</topology>
    </subcellularLocation>
</comment>
<keyword evidence="6 9" id="KW-0378">Hydrolase</keyword>
<protein>
    <recommendedName>
        <fullName evidence="9">Lipoprotein signal peptidase</fullName>
        <ecNumber evidence="9">3.4.23.36</ecNumber>
    </recommendedName>
    <alternativeName>
        <fullName evidence="9">Prolipoprotein signal peptidase</fullName>
    </alternativeName>
    <alternativeName>
        <fullName evidence="9">Signal peptidase II</fullName>
        <shortName evidence="9">SPase II</shortName>
    </alternativeName>
</protein>
<dbReference type="EC" id="3.4.23.36" evidence="9"/>
<keyword evidence="5 9" id="KW-0064">Aspartyl protease</keyword>
<dbReference type="AlphaFoldDB" id="A0A9W4H3F1"/>
<proteinExistence type="inferred from homology"/>
<evidence type="ECO:0000256" key="8">
    <source>
        <dbReference type="ARBA" id="ARBA00023136"/>
    </source>
</evidence>
<evidence type="ECO:0000256" key="6">
    <source>
        <dbReference type="ARBA" id="ARBA00022801"/>
    </source>
</evidence>
<comment type="caution">
    <text evidence="11">The sequence shown here is derived from an EMBL/GenBank/DDBJ whole genome shotgun (WGS) entry which is preliminary data.</text>
</comment>
<comment type="similarity">
    <text evidence="1 9 10">Belongs to the peptidase A8 family.</text>
</comment>
<evidence type="ECO:0000256" key="10">
    <source>
        <dbReference type="RuleBase" id="RU004181"/>
    </source>
</evidence>
<dbReference type="GO" id="GO:0005886">
    <property type="term" value="C:plasma membrane"/>
    <property type="evidence" value="ECO:0007669"/>
    <property type="project" value="UniProtKB-SubCell"/>
</dbReference>
<evidence type="ECO:0000313" key="11">
    <source>
        <dbReference type="EMBL" id="CAG7647472.1"/>
    </source>
</evidence>
<comment type="caution">
    <text evidence="9">Lacks conserved residue(s) required for the propagation of feature annotation.</text>
</comment>